<dbReference type="OrthoDB" id="9798669at2"/>
<dbReference type="EMBL" id="CP043046">
    <property type="protein sequence ID" value="QEI08496.1"/>
    <property type="molecule type" value="Genomic_DNA"/>
</dbReference>
<evidence type="ECO:0000313" key="4">
    <source>
        <dbReference type="EMBL" id="QEI08496.1"/>
    </source>
</evidence>
<evidence type="ECO:0000256" key="2">
    <source>
        <dbReference type="ARBA" id="ARBA00022857"/>
    </source>
</evidence>
<accession>A0A5C0B3R9</accession>
<dbReference type="InterPro" id="IPR008030">
    <property type="entry name" value="NmrA-like"/>
</dbReference>
<comment type="similarity">
    <text evidence="1">Belongs to the NmrA-type oxidoreductase family.</text>
</comment>
<proteinExistence type="inferred from homology"/>
<keyword evidence="5" id="KW-1185">Reference proteome</keyword>
<dbReference type="PANTHER" id="PTHR42748:SF7">
    <property type="entry name" value="NMRA LIKE REDOX SENSOR 1-RELATED"/>
    <property type="match status" value="1"/>
</dbReference>
<evidence type="ECO:0000259" key="3">
    <source>
        <dbReference type="Pfam" id="PF05368"/>
    </source>
</evidence>
<dbReference type="CDD" id="cd05251">
    <property type="entry name" value="NmrA_like_SDR_a"/>
    <property type="match status" value="1"/>
</dbReference>
<dbReference type="AlphaFoldDB" id="A0A5C0B3R9"/>
<dbReference type="Gene3D" id="3.40.50.720">
    <property type="entry name" value="NAD(P)-binding Rossmann-like Domain"/>
    <property type="match status" value="1"/>
</dbReference>
<keyword evidence="2" id="KW-0521">NADP</keyword>
<organism evidence="4 5">
    <name type="scientific">Pigmentiphaga aceris</name>
    <dbReference type="NCBI Taxonomy" id="1940612"/>
    <lineage>
        <taxon>Bacteria</taxon>
        <taxon>Pseudomonadati</taxon>
        <taxon>Pseudomonadota</taxon>
        <taxon>Betaproteobacteria</taxon>
        <taxon>Burkholderiales</taxon>
        <taxon>Alcaligenaceae</taxon>
        <taxon>Pigmentiphaga</taxon>
    </lineage>
</organism>
<dbReference type="SUPFAM" id="SSF51735">
    <property type="entry name" value="NAD(P)-binding Rossmann-fold domains"/>
    <property type="match status" value="1"/>
</dbReference>
<dbReference type="PANTHER" id="PTHR42748">
    <property type="entry name" value="NITROGEN METABOLITE REPRESSION PROTEIN NMRA FAMILY MEMBER"/>
    <property type="match status" value="1"/>
</dbReference>
<evidence type="ECO:0000256" key="1">
    <source>
        <dbReference type="ARBA" id="ARBA00006328"/>
    </source>
</evidence>
<name>A0A5C0B3R9_9BURK</name>
<dbReference type="InterPro" id="IPR051164">
    <property type="entry name" value="NmrA-like_oxidored"/>
</dbReference>
<sequence>MVSKRCSIEFYLAIGVAMTDTPSESILVTGATGTQGGAVARALVRAKFSVKALVRDPRTAQAQALASLGVELVEGDFDDVQSLEAAMDKVQGVYSVQMPPHPDDQDREVRTGLRLLEAAYRADVRTFVHSSVARAGDQTNFVGWDAGRWWKRYWESKSEVNSAIAERGLQHWVILKPAMIMENFLPPKVHGMYPTLAQGKIATAILPDTRLDMIAANDIASFAVAAFRDPARFNGQCIDLAAASLTMEEVASTLSIGTGRQVLAQSLTEEMARAQGNSAGLVSSQVWDNVEGYKVDIHAAKSWGIPLTSFEQWVDAHSEALKAVIGEKVDSAEPGR</sequence>
<dbReference type="KEGG" id="pacr:FXN63_23655"/>
<dbReference type="Gene3D" id="3.90.25.10">
    <property type="entry name" value="UDP-galactose 4-epimerase, domain 1"/>
    <property type="match status" value="1"/>
</dbReference>
<feature type="domain" description="NmrA-like" evidence="3">
    <location>
        <begin position="24"/>
        <end position="281"/>
    </location>
</feature>
<gene>
    <name evidence="4" type="ORF">FXN63_23655</name>
</gene>
<dbReference type="Pfam" id="PF05368">
    <property type="entry name" value="NmrA"/>
    <property type="match status" value="1"/>
</dbReference>
<reference evidence="4 5" key="1">
    <citation type="submission" date="2019-08" db="EMBL/GenBank/DDBJ databases">
        <title>Amphibian skin-associated Pigmentiphaga: genome sequence and occurrence across geography and hosts.</title>
        <authorList>
            <person name="Bletz M.C."/>
            <person name="Bunk B."/>
            <person name="Sproeer C."/>
            <person name="Biwer P."/>
            <person name="Reiter S."/>
            <person name="Rabemananjara F.C.E."/>
            <person name="Schulz S."/>
            <person name="Overmann J."/>
            <person name="Vences M."/>
        </authorList>
    </citation>
    <scope>NUCLEOTIDE SEQUENCE [LARGE SCALE GENOMIC DNA]</scope>
    <source>
        <strain evidence="4 5">Mada1488</strain>
    </source>
</reference>
<dbReference type="InterPro" id="IPR036291">
    <property type="entry name" value="NAD(P)-bd_dom_sf"/>
</dbReference>
<protein>
    <submittedName>
        <fullName evidence="4">NmrA/HSCARG family protein</fullName>
    </submittedName>
</protein>
<dbReference type="Proteomes" id="UP000325161">
    <property type="component" value="Chromosome"/>
</dbReference>
<evidence type="ECO:0000313" key="5">
    <source>
        <dbReference type="Proteomes" id="UP000325161"/>
    </source>
</evidence>